<keyword evidence="1" id="KW-0614">Plasmid</keyword>
<evidence type="ECO:0000313" key="2">
    <source>
        <dbReference type="Proteomes" id="UP000008319"/>
    </source>
</evidence>
<dbReference type="RefSeq" id="WP_012368870.1">
    <property type="nucleotide sequence ID" value="NC_010555.1"/>
</dbReference>
<dbReference type="NCBIfam" id="NF033894">
    <property type="entry name" value="Eex_IncN"/>
    <property type="match status" value="1"/>
</dbReference>
<dbReference type="HOGENOM" id="CLU_184395_0_1_6"/>
<name>B1VJ49_PROMH</name>
<dbReference type="AlphaFoldDB" id="B1VJ49"/>
<reference evidence="1 2" key="1">
    <citation type="journal article" date="2008" name="J. Bacteriol.">
        <title>Complete genome sequence of uropathogenic Proteus mirabilis, a master of both adherence and motility.</title>
        <authorList>
            <person name="Pearson M.M."/>
            <person name="Sebaihia M."/>
            <person name="Churcher C."/>
            <person name="Quail M.A."/>
            <person name="Seshasayee A.S."/>
            <person name="Luscombe N.M."/>
            <person name="Abdellah Z."/>
            <person name="Arrosmith C."/>
            <person name="Atkin B."/>
            <person name="Chillingworth T."/>
            <person name="Hauser H."/>
            <person name="Jagels K."/>
            <person name="Moule S."/>
            <person name="Mungall K."/>
            <person name="Norbertczak H."/>
            <person name="Rabbinowitsch E."/>
            <person name="Walker D."/>
            <person name="Whithead S."/>
            <person name="Thomson N.R."/>
            <person name="Rather P.N."/>
            <person name="Parkhill J."/>
            <person name="Mobley H.L."/>
        </authorList>
    </citation>
    <scope>NUCLEOTIDE SEQUENCE [LARGE SCALE GENOMIC DNA]</scope>
    <source>
        <strain evidence="1 2">HI4320</strain>
    </source>
</reference>
<dbReference type="KEGG" id="pmr:PMIP11"/>
<dbReference type="Proteomes" id="UP000008319">
    <property type="component" value="Plasmid pHI4320"/>
</dbReference>
<dbReference type="EMBL" id="AM942760">
    <property type="protein sequence ID" value="CAQ34858.1"/>
    <property type="molecule type" value="Genomic_DNA"/>
</dbReference>
<dbReference type="GeneID" id="6166487"/>
<keyword evidence="1" id="KW-0449">Lipoprotein</keyword>
<dbReference type="EnsemblBacteria" id="CAQ34858">
    <property type="protein sequence ID" value="CAQ34858"/>
    <property type="gene ID" value="PMIP11"/>
</dbReference>
<dbReference type="eggNOG" id="ENOG5033FR5">
    <property type="taxonomic scope" value="Bacteria"/>
</dbReference>
<evidence type="ECO:0000313" key="1">
    <source>
        <dbReference type="EMBL" id="CAQ34858.1"/>
    </source>
</evidence>
<dbReference type="PROSITE" id="PS51257">
    <property type="entry name" value="PROKAR_LIPOPROTEIN"/>
    <property type="match status" value="1"/>
</dbReference>
<organism evidence="1 2">
    <name type="scientific">Proteus mirabilis (strain HI4320)</name>
    <dbReference type="NCBI Taxonomy" id="529507"/>
    <lineage>
        <taxon>Bacteria</taxon>
        <taxon>Pseudomonadati</taxon>
        <taxon>Pseudomonadota</taxon>
        <taxon>Gammaproteobacteria</taxon>
        <taxon>Enterobacterales</taxon>
        <taxon>Morganellaceae</taxon>
        <taxon>Proteus</taxon>
    </lineage>
</organism>
<geneLocation type="plasmid" evidence="1 2">
    <name>pHI4320</name>
</geneLocation>
<proteinExistence type="predicted"/>
<keyword evidence="2" id="KW-1185">Reference proteome</keyword>
<gene>
    <name evidence="1" type="primary">eex</name>
    <name evidence="1" type="ordered locus">PMIP11</name>
</gene>
<sequence>MKNALFVVVMVIGMVTLAGCKEETKSKEWFKAHPKETVEIYNKCQQSGEESDNCKNAKWSYQLIEAKRMAGLPTGL</sequence>
<protein>
    <submittedName>
        <fullName evidence="1">Lipoprotein</fullName>
    </submittedName>
</protein>
<accession>B1VJ49</accession>
<dbReference type="InterPro" id="IPR047937">
    <property type="entry name" value="Eex_IncN-like"/>
</dbReference>